<gene>
    <name evidence="2" type="ORF">SAMN05443248_0145</name>
</gene>
<dbReference type="Proteomes" id="UP000189796">
    <property type="component" value="Chromosome I"/>
</dbReference>
<reference evidence="2 3" key="1">
    <citation type="submission" date="2016-11" db="EMBL/GenBank/DDBJ databases">
        <authorList>
            <person name="Jaros S."/>
            <person name="Januszkiewicz K."/>
            <person name="Wedrychowicz H."/>
        </authorList>
    </citation>
    <scope>NUCLEOTIDE SEQUENCE [LARGE SCALE GENOMIC DNA]</scope>
    <source>
        <strain evidence="2 3">GAS138</strain>
    </source>
</reference>
<dbReference type="CDD" id="cd05233">
    <property type="entry name" value="SDR_c"/>
    <property type="match status" value="1"/>
</dbReference>
<dbReference type="PANTHER" id="PTHR42760:SF122">
    <property type="entry name" value="NAD(P)-BINDING PROTEIN"/>
    <property type="match status" value="1"/>
</dbReference>
<proteinExistence type="inferred from homology"/>
<evidence type="ECO:0000313" key="3">
    <source>
        <dbReference type="Proteomes" id="UP000189796"/>
    </source>
</evidence>
<dbReference type="PRINTS" id="PR00081">
    <property type="entry name" value="GDHRDH"/>
</dbReference>
<dbReference type="Gene3D" id="3.40.50.720">
    <property type="entry name" value="NAD(P)-binding Rossmann-like Domain"/>
    <property type="match status" value="1"/>
</dbReference>
<dbReference type="RefSeq" id="WP_079599587.1">
    <property type="nucleotide sequence ID" value="NZ_LT670817.1"/>
</dbReference>
<dbReference type="SUPFAM" id="SSF51735">
    <property type="entry name" value="NAD(P)-binding Rossmann-fold domains"/>
    <property type="match status" value="1"/>
</dbReference>
<dbReference type="GO" id="GO:0016616">
    <property type="term" value="F:oxidoreductase activity, acting on the CH-OH group of donors, NAD or NADP as acceptor"/>
    <property type="evidence" value="ECO:0007669"/>
    <property type="project" value="TreeGrafter"/>
</dbReference>
<protein>
    <submittedName>
        <fullName evidence="2">NAD(P)-dependent dehydrogenase, short-chain alcohol dehydrogenase family</fullName>
    </submittedName>
</protein>
<dbReference type="Pfam" id="PF13561">
    <property type="entry name" value="adh_short_C2"/>
    <property type="match status" value="1"/>
</dbReference>
<dbReference type="OrthoDB" id="9797020at2"/>
<dbReference type="PANTHER" id="PTHR42760">
    <property type="entry name" value="SHORT-CHAIN DEHYDROGENASES/REDUCTASES FAMILY MEMBER"/>
    <property type="match status" value="1"/>
</dbReference>
<sequence>MRLKDRIAIVVGAGQSPGEGMGNGRATALTFAREGAKVLCVDHNFESAQETVDMTVDMIGAKGGTAVAFRADVTKEAELKAMVSDAHTRWGRIDILHNNVGVSLSGGDAELLDIAEEALDRCIAINLKSCIFAAKYVIPIMRQQNSGAIINISSMAAITTYPYVAYKATKAAMVAFTEQLAYQNAPYGIRANVILPGLMNTPMAVDTRAREFGKSRAEVEAERDAKVPLRKKMGTAWDVANAALFLASDEANFITGVTLPVDGGSSVRRG</sequence>
<dbReference type="AlphaFoldDB" id="A0A1M5GRK9"/>
<dbReference type="InterPro" id="IPR036291">
    <property type="entry name" value="NAD(P)-bd_dom_sf"/>
</dbReference>
<dbReference type="EMBL" id="LT670817">
    <property type="protein sequence ID" value="SHG06122.1"/>
    <property type="molecule type" value="Genomic_DNA"/>
</dbReference>
<name>A0A1M5GRK9_9BRAD</name>
<dbReference type="PRINTS" id="PR00080">
    <property type="entry name" value="SDRFAMILY"/>
</dbReference>
<evidence type="ECO:0000313" key="2">
    <source>
        <dbReference type="EMBL" id="SHG06122.1"/>
    </source>
</evidence>
<dbReference type="InterPro" id="IPR002347">
    <property type="entry name" value="SDR_fam"/>
</dbReference>
<organism evidence="2 3">
    <name type="scientific">Bradyrhizobium erythrophlei</name>
    <dbReference type="NCBI Taxonomy" id="1437360"/>
    <lineage>
        <taxon>Bacteria</taxon>
        <taxon>Pseudomonadati</taxon>
        <taxon>Pseudomonadota</taxon>
        <taxon>Alphaproteobacteria</taxon>
        <taxon>Hyphomicrobiales</taxon>
        <taxon>Nitrobacteraceae</taxon>
        <taxon>Bradyrhizobium</taxon>
    </lineage>
</organism>
<dbReference type="GO" id="GO:0006633">
    <property type="term" value="P:fatty acid biosynthetic process"/>
    <property type="evidence" value="ECO:0007669"/>
    <property type="project" value="TreeGrafter"/>
</dbReference>
<dbReference type="GO" id="GO:0048038">
    <property type="term" value="F:quinone binding"/>
    <property type="evidence" value="ECO:0007669"/>
    <property type="project" value="TreeGrafter"/>
</dbReference>
<evidence type="ECO:0000256" key="1">
    <source>
        <dbReference type="ARBA" id="ARBA00006484"/>
    </source>
</evidence>
<dbReference type="FunFam" id="3.40.50.720:FF:000084">
    <property type="entry name" value="Short-chain dehydrogenase reductase"/>
    <property type="match status" value="1"/>
</dbReference>
<comment type="similarity">
    <text evidence="1">Belongs to the short-chain dehydrogenases/reductases (SDR) family.</text>
</comment>
<accession>A0A1M5GRK9</accession>